<comment type="caution">
    <text evidence="4">The sequence shown here is derived from an EMBL/GenBank/DDBJ whole genome shotgun (WGS) entry which is preliminary data.</text>
</comment>
<dbReference type="PANTHER" id="PTHR10908">
    <property type="entry name" value="SEROTONIN N-ACETYLTRANSFERASE"/>
    <property type="match status" value="1"/>
</dbReference>
<dbReference type="Proteomes" id="UP000249522">
    <property type="component" value="Unassembled WGS sequence"/>
</dbReference>
<dbReference type="AlphaFoldDB" id="A0A2W1LF75"/>
<dbReference type="PANTHER" id="PTHR10908:SF0">
    <property type="entry name" value="SEROTONIN N-ACETYLTRANSFERASE"/>
    <property type="match status" value="1"/>
</dbReference>
<dbReference type="InterPro" id="IPR000182">
    <property type="entry name" value="GNAT_dom"/>
</dbReference>
<dbReference type="Pfam" id="PF00583">
    <property type="entry name" value="Acetyltransf_1"/>
    <property type="match status" value="1"/>
</dbReference>
<keyword evidence="2" id="KW-0012">Acyltransferase</keyword>
<sequence length="168" mass="18888">MSGYELRRMTEDSLEEAYRLEAASYTEEAAATLEAFRYRLDRYPGYFWGAWKAGRLAGIVNGIRTFQEDTSSDDMKGSHLENGQGPNLCVLTVAVSADSQRQGIGSLLVRQIVDQAVADRLASVILMCEEHLIPFYEQLGFEYLGESSSRHGGIAWFDMRMLLHDHKG</sequence>
<accession>A0A2W1LF75</accession>
<keyword evidence="5" id="KW-1185">Reference proteome</keyword>
<dbReference type="InterPro" id="IPR051635">
    <property type="entry name" value="SNAT-like"/>
</dbReference>
<dbReference type="CDD" id="cd04301">
    <property type="entry name" value="NAT_SF"/>
    <property type="match status" value="1"/>
</dbReference>
<dbReference type="SUPFAM" id="SSF55729">
    <property type="entry name" value="Acyl-CoA N-acyltransferases (Nat)"/>
    <property type="match status" value="1"/>
</dbReference>
<dbReference type="EMBL" id="QKRB01000057">
    <property type="protein sequence ID" value="PZD93695.1"/>
    <property type="molecule type" value="Genomic_DNA"/>
</dbReference>
<protein>
    <recommendedName>
        <fullName evidence="3">N-acetyltransferase domain-containing protein</fullName>
    </recommendedName>
</protein>
<evidence type="ECO:0000259" key="3">
    <source>
        <dbReference type="PROSITE" id="PS51186"/>
    </source>
</evidence>
<evidence type="ECO:0000313" key="5">
    <source>
        <dbReference type="Proteomes" id="UP000249522"/>
    </source>
</evidence>
<evidence type="ECO:0000256" key="1">
    <source>
        <dbReference type="ARBA" id="ARBA00022679"/>
    </source>
</evidence>
<dbReference type="Gene3D" id="3.40.630.30">
    <property type="match status" value="1"/>
</dbReference>
<dbReference type="GO" id="GO:0008080">
    <property type="term" value="F:N-acetyltransferase activity"/>
    <property type="evidence" value="ECO:0007669"/>
    <property type="project" value="UniProtKB-ARBA"/>
</dbReference>
<evidence type="ECO:0000313" key="4">
    <source>
        <dbReference type="EMBL" id="PZD93695.1"/>
    </source>
</evidence>
<dbReference type="InterPro" id="IPR016181">
    <property type="entry name" value="Acyl_CoA_acyltransferase"/>
</dbReference>
<gene>
    <name evidence="4" type="ORF">DNH61_24085</name>
</gene>
<evidence type="ECO:0000256" key="2">
    <source>
        <dbReference type="ARBA" id="ARBA00023315"/>
    </source>
</evidence>
<reference evidence="4 5" key="1">
    <citation type="submission" date="2018-06" db="EMBL/GenBank/DDBJ databases">
        <title>Paenibacillus imtechensis sp. nov.</title>
        <authorList>
            <person name="Pinnaka A.K."/>
            <person name="Singh H."/>
            <person name="Kaur M."/>
        </authorList>
    </citation>
    <scope>NUCLEOTIDE SEQUENCE [LARGE SCALE GENOMIC DNA]</scope>
    <source>
        <strain evidence="4 5">SMB1</strain>
    </source>
</reference>
<dbReference type="RefSeq" id="WP_111149365.1">
    <property type="nucleotide sequence ID" value="NZ_QKRB01000057.1"/>
</dbReference>
<proteinExistence type="predicted"/>
<organism evidence="4 5">
    <name type="scientific">Paenibacillus sambharensis</name>
    <dbReference type="NCBI Taxonomy" id="1803190"/>
    <lineage>
        <taxon>Bacteria</taxon>
        <taxon>Bacillati</taxon>
        <taxon>Bacillota</taxon>
        <taxon>Bacilli</taxon>
        <taxon>Bacillales</taxon>
        <taxon>Paenibacillaceae</taxon>
        <taxon>Paenibacillus</taxon>
    </lineage>
</organism>
<keyword evidence="1" id="KW-0808">Transferase</keyword>
<feature type="domain" description="N-acetyltransferase" evidence="3">
    <location>
        <begin position="4"/>
        <end position="164"/>
    </location>
</feature>
<dbReference type="PROSITE" id="PS51186">
    <property type="entry name" value="GNAT"/>
    <property type="match status" value="1"/>
</dbReference>
<dbReference type="OrthoDB" id="9800962at2"/>
<name>A0A2W1LF75_9BACL</name>